<dbReference type="PRINTS" id="PR00385">
    <property type="entry name" value="P450"/>
</dbReference>
<dbReference type="InParanoid" id="A0A409X6U3"/>
<evidence type="ECO:0000256" key="8">
    <source>
        <dbReference type="ARBA" id="ARBA00023033"/>
    </source>
</evidence>
<evidence type="ECO:0000256" key="2">
    <source>
        <dbReference type="ARBA" id="ARBA00005179"/>
    </source>
</evidence>
<comment type="similarity">
    <text evidence="3">Belongs to the cytochrome P450 family.</text>
</comment>
<gene>
    <name evidence="10" type="ORF">CVT25_008275</name>
</gene>
<evidence type="ECO:0000256" key="6">
    <source>
        <dbReference type="ARBA" id="ARBA00023002"/>
    </source>
</evidence>
<dbReference type="AlphaFoldDB" id="A0A409X6U3"/>
<evidence type="ECO:0000256" key="4">
    <source>
        <dbReference type="ARBA" id="ARBA00022617"/>
    </source>
</evidence>
<evidence type="ECO:0008006" key="12">
    <source>
        <dbReference type="Google" id="ProtNLM"/>
    </source>
</evidence>
<reference evidence="10 11" key="1">
    <citation type="journal article" date="2018" name="Evol. Lett.">
        <title>Horizontal gene cluster transfer increased hallucinogenic mushroom diversity.</title>
        <authorList>
            <person name="Reynolds H.T."/>
            <person name="Vijayakumar V."/>
            <person name="Gluck-Thaler E."/>
            <person name="Korotkin H.B."/>
            <person name="Matheny P.B."/>
            <person name="Slot J.C."/>
        </authorList>
    </citation>
    <scope>NUCLEOTIDE SEQUENCE [LARGE SCALE GENOMIC DNA]</scope>
    <source>
        <strain evidence="10 11">2631</strain>
    </source>
</reference>
<dbReference type="PANTHER" id="PTHR46300:SF7">
    <property type="entry name" value="P450, PUTATIVE (EUROFUNG)-RELATED"/>
    <property type="match status" value="1"/>
</dbReference>
<dbReference type="Proteomes" id="UP000283269">
    <property type="component" value="Unassembled WGS sequence"/>
</dbReference>
<keyword evidence="7 9" id="KW-0408">Iron</keyword>
<keyword evidence="11" id="KW-1185">Reference proteome</keyword>
<dbReference type="Gene3D" id="1.10.630.10">
    <property type="entry name" value="Cytochrome P450"/>
    <property type="match status" value="1"/>
</dbReference>
<evidence type="ECO:0000256" key="5">
    <source>
        <dbReference type="ARBA" id="ARBA00022723"/>
    </source>
</evidence>
<keyword evidence="8" id="KW-0503">Monooxygenase</keyword>
<evidence type="ECO:0000256" key="1">
    <source>
        <dbReference type="ARBA" id="ARBA00001971"/>
    </source>
</evidence>
<dbReference type="InterPro" id="IPR001128">
    <property type="entry name" value="Cyt_P450"/>
</dbReference>
<evidence type="ECO:0000313" key="11">
    <source>
        <dbReference type="Proteomes" id="UP000283269"/>
    </source>
</evidence>
<dbReference type="CDD" id="cd11065">
    <property type="entry name" value="CYP64-like"/>
    <property type="match status" value="1"/>
</dbReference>
<dbReference type="GO" id="GO:0020037">
    <property type="term" value="F:heme binding"/>
    <property type="evidence" value="ECO:0007669"/>
    <property type="project" value="InterPro"/>
</dbReference>
<sequence>MGWQYNSGFLKYGEEWRQHRKISQQNFNLKASQKYYPIQVKRVHQLLRALHDTPEDFDIHNEMHSISLTMEMMYGLEIKSIEDPYIAIANEAVKLGTSLLVPGGSLINTFPFLQHVPTWFPGATSRKQAEIVRCLTEEVMRIPVDQVKTAFEEGRAVSSFFTDFFEKKQTFGASKEEEQAIQNIAYTVNGAASDTVRRLIPNFNTISATGSFFYFMAVNPDVQKKAQAEIDRVTGSTRLPTFNDRTSMPYVEAIYREVMRLRPPLPIGVPHRLIEDDYFKGYLIPEGTAVFANIWAMTHDEEVYPDAFSFKPDRFFDEEGVLNDDDRILAYGFGRRICVGKHIASSTMWLTIASVIACFDITKSKDENGNDIDINDDIFDFGLFNHKAKFMCSFKVRSPAVAKLIVGGN</sequence>
<dbReference type="GO" id="GO:0004497">
    <property type="term" value="F:monooxygenase activity"/>
    <property type="evidence" value="ECO:0007669"/>
    <property type="project" value="UniProtKB-KW"/>
</dbReference>
<dbReference type="EMBL" id="NHYD01002475">
    <property type="protein sequence ID" value="PPQ86493.1"/>
    <property type="molecule type" value="Genomic_DNA"/>
</dbReference>
<dbReference type="PANTHER" id="PTHR46300">
    <property type="entry name" value="P450, PUTATIVE (EUROFUNG)-RELATED-RELATED"/>
    <property type="match status" value="1"/>
</dbReference>
<dbReference type="Pfam" id="PF00067">
    <property type="entry name" value="p450"/>
    <property type="match status" value="1"/>
</dbReference>
<comment type="pathway">
    <text evidence="2">Secondary metabolite biosynthesis.</text>
</comment>
<name>A0A409X6U3_PSICY</name>
<evidence type="ECO:0000256" key="9">
    <source>
        <dbReference type="PIRSR" id="PIRSR602401-1"/>
    </source>
</evidence>
<keyword evidence="5 9" id="KW-0479">Metal-binding</keyword>
<keyword evidence="6" id="KW-0560">Oxidoreductase</keyword>
<dbReference type="InterPro" id="IPR050364">
    <property type="entry name" value="Cytochrome_P450_fung"/>
</dbReference>
<dbReference type="GO" id="GO:0005506">
    <property type="term" value="F:iron ion binding"/>
    <property type="evidence" value="ECO:0007669"/>
    <property type="project" value="InterPro"/>
</dbReference>
<dbReference type="STRING" id="93625.A0A409X6U3"/>
<dbReference type="InterPro" id="IPR002401">
    <property type="entry name" value="Cyt_P450_E_grp-I"/>
</dbReference>
<keyword evidence="4 9" id="KW-0349">Heme</keyword>
<dbReference type="SUPFAM" id="SSF48264">
    <property type="entry name" value="Cytochrome P450"/>
    <property type="match status" value="1"/>
</dbReference>
<dbReference type="OrthoDB" id="2789670at2759"/>
<dbReference type="InterPro" id="IPR036396">
    <property type="entry name" value="Cyt_P450_sf"/>
</dbReference>
<evidence type="ECO:0000256" key="3">
    <source>
        <dbReference type="ARBA" id="ARBA00010617"/>
    </source>
</evidence>
<comment type="caution">
    <text evidence="10">The sequence shown here is derived from an EMBL/GenBank/DDBJ whole genome shotgun (WGS) entry which is preliminary data.</text>
</comment>
<dbReference type="PRINTS" id="PR00463">
    <property type="entry name" value="EP450I"/>
</dbReference>
<protein>
    <recommendedName>
        <fullName evidence="12">Cytochrome P450</fullName>
    </recommendedName>
</protein>
<evidence type="ECO:0000256" key="7">
    <source>
        <dbReference type="ARBA" id="ARBA00023004"/>
    </source>
</evidence>
<proteinExistence type="inferred from homology"/>
<accession>A0A409X6U3</accession>
<dbReference type="GO" id="GO:0016705">
    <property type="term" value="F:oxidoreductase activity, acting on paired donors, with incorporation or reduction of molecular oxygen"/>
    <property type="evidence" value="ECO:0007669"/>
    <property type="project" value="InterPro"/>
</dbReference>
<evidence type="ECO:0000313" key="10">
    <source>
        <dbReference type="EMBL" id="PPQ86493.1"/>
    </source>
</evidence>
<organism evidence="10 11">
    <name type="scientific">Psilocybe cyanescens</name>
    <dbReference type="NCBI Taxonomy" id="93625"/>
    <lineage>
        <taxon>Eukaryota</taxon>
        <taxon>Fungi</taxon>
        <taxon>Dikarya</taxon>
        <taxon>Basidiomycota</taxon>
        <taxon>Agaricomycotina</taxon>
        <taxon>Agaricomycetes</taxon>
        <taxon>Agaricomycetidae</taxon>
        <taxon>Agaricales</taxon>
        <taxon>Agaricineae</taxon>
        <taxon>Strophariaceae</taxon>
        <taxon>Psilocybe</taxon>
    </lineage>
</organism>
<feature type="binding site" description="axial binding residue" evidence="9">
    <location>
        <position position="338"/>
    </location>
    <ligand>
        <name>heme</name>
        <dbReference type="ChEBI" id="CHEBI:30413"/>
    </ligand>
    <ligandPart>
        <name>Fe</name>
        <dbReference type="ChEBI" id="CHEBI:18248"/>
    </ligandPart>
</feature>
<comment type="cofactor">
    <cofactor evidence="1 9">
        <name>heme</name>
        <dbReference type="ChEBI" id="CHEBI:30413"/>
    </cofactor>
</comment>